<dbReference type="GO" id="GO:0005886">
    <property type="term" value="C:plasma membrane"/>
    <property type="evidence" value="ECO:0007669"/>
    <property type="project" value="UniProtKB-SubCell"/>
</dbReference>
<dbReference type="Pfam" id="PF00528">
    <property type="entry name" value="BPD_transp_1"/>
    <property type="match status" value="1"/>
</dbReference>
<gene>
    <name evidence="10" type="ORF">DEM27_23475</name>
</gene>
<protein>
    <submittedName>
        <fullName evidence="10">Sugar ABC transporter permease</fullName>
    </submittedName>
</protein>
<dbReference type="Gene3D" id="1.10.3720.10">
    <property type="entry name" value="MetI-like"/>
    <property type="match status" value="1"/>
</dbReference>
<comment type="caution">
    <text evidence="10">The sequence shown here is derived from an EMBL/GenBank/DDBJ whole genome shotgun (WGS) entry which is preliminary data.</text>
</comment>
<keyword evidence="6 8" id="KW-1133">Transmembrane helix</keyword>
<sequence>MQKSRSLAFAFVAPALLVLAAILGWPLVSAVLLSLQDVRTIGSQGQWVGFTNYSTVISNPMFWTSVGMSIVWVVANAALQTVLALMAALTLNQNFPGVKIARTWIILTWIVPTVVVVIIWRWLFSTSGGMINPLMMQTGIVSRPVGFFSTPWTAMATLIFINSWRWFPFIALMMLAGLTRIPADLYEAARIDGANGWKRFTRITWPLLAPTLGVLTVVGTLLSFNVFDIIWLLTAGGPAGGTRTLPVMIYETAFKGYKLSEAATISVLATMLLMAFALVATRWLAKEGDSR</sequence>
<dbReference type="PANTHER" id="PTHR43227:SF8">
    <property type="entry name" value="DIACETYLCHITOBIOSE UPTAKE SYSTEM PERMEASE PROTEIN DASB"/>
    <property type="match status" value="1"/>
</dbReference>
<dbReference type="Proteomes" id="UP000245252">
    <property type="component" value="Unassembled WGS sequence"/>
</dbReference>
<dbReference type="InterPro" id="IPR000515">
    <property type="entry name" value="MetI-like"/>
</dbReference>
<reference evidence="10 11" key="1">
    <citation type="submission" date="2018-05" db="EMBL/GenBank/DDBJ databases">
        <title>The draft genome of strain NS-104.</title>
        <authorList>
            <person name="Hang P."/>
            <person name="Jiang J."/>
        </authorList>
    </citation>
    <scope>NUCLEOTIDE SEQUENCE [LARGE SCALE GENOMIC DNA]</scope>
    <source>
        <strain evidence="10 11">NS-104</strain>
    </source>
</reference>
<dbReference type="PANTHER" id="PTHR43227">
    <property type="entry name" value="BLL4140 PROTEIN"/>
    <property type="match status" value="1"/>
</dbReference>
<evidence type="ECO:0000256" key="4">
    <source>
        <dbReference type="ARBA" id="ARBA00022475"/>
    </source>
</evidence>
<dbReference type="EMBL" id="QFBC01000013">
    <property type="protein sequence ID" value="PWE53882.1"/>
    <property type="molecule type" value="Genomic_DNA"/>
</dbReference>
<dbReference type="InterPro" id="IPR050809">
    <property type="entry name" value="UgpAE/MalFG_permease"/>
</dbReference>
<dbReference type="CDD" id="cd06261">
    <property type="entry name" value="TM_PBP2"/>
    <property type="match status" value="1"/>
</dbReference>
<accession>A0A2U2DKP6</accession>
<dbReference type="RefSeq" id="WP_109460678.1">
    <property type="nucleotide sequence ID" value="NZ_QFBC01000013.1"/>
</dbReference>
<feature type="transmembrane region" description="Helical" evidence="8">
    <location>
        <begin position="262"/>
        <end position="285"/>
    </location>
</feature>
<evidence type="ECO:0000256" key="2">
    <source>
        <dbReference type="ARBA" id="ARBA00009306"/>
    </source>
</evidence>
<dbReference type="AlphaFoldDB" id="A0A2U2DKP6"/>
<evidence type="ECO:0000313" key="10">
    <source>
        <dbReference type="EMBL" id="PWE53882.1"/>
    </source>
</evidence>
<dbReference type="GO" id="GO:0055085">
    <property type="term" value="P:transmembrane transport"/>
    <property type="evidence" value="ECO:0007669"/>
    <property type="project" value="InterPro"/>
</dbReference>
<keyword evidence="11" id="KW-1185">Reference proteome</keyword>
<evidence type="ECO:0000256" key="7">
    <source>
        <dbReference type="ARBA" id="ARBA00023136"/>
    </source>
</evidence>
<dbReference type="InterPro" id="IPR035906">
    <property type="entry name" value="MetI-like_sf"/>
</dbReference>
<comment type="subcellular location">
    <subcellularLocation>
        <location evidence="1 8">Cell membrane</location>
        <topology evidence="1 8">Multi-pass membrane protein</topology>
    </subcellularLocation>
</comment>
<evidence type="ECO:0000256" key="5">
    <source>
        <dbReference type="ARBA" id="ARBA00022692"/>
    </source>
</evidence>
<organism evidence="10 11">
    <name type="scientific">Metarhizobium album</name>
    <dbReference type="NCBI Taxonomy" id="2182425"/>
    <lineage>
        <taxon>Bacteria</taxon>
        <taxon>Pseudomonadati</taxon>
        <taxon>Pseudomonadota</taxon>
        <taxon>Alphaproteobacteria</taxon>
        <taxon>Hyphomicrobiales</taxon>
        <taxon>Rhizobiaceae</taxon>
        <taxon>Metarhizobium</taxon>
    </lineage>
</organism>
<keyword evidence="4" id="KW-1003">Cell membrane</keyword>
<dbReference type="PROSITE" id="PS50928">
    <property type="entry name" value="ABC_TM1"/>
    <property type="match status" value="1"/>
</dbReference>
<name>A0A2U2DKP6_9HYPH</name>
<proteinExistence type="inferred from homology"/>
<evidence type="ECO:0000256" key="1">
    <source>
        <dbReference type="ARBA" id="ARBA00004651"/>
    </source>
</evidence>
<feature type="transmembrane region" description="Helical" evidence="8">
    <location>
        <begin position="203"/>
        <end position="222"/>
    </location>
</feature>
<dbReference type="OrthoDB" id="7375219at2"/>
<dbReference type="SUPFAM" id="SSF161098">
    <property type="entry name" value="MetI-like"/>
    <property type="match status" value="1"/>
</dbReference>
<feature type="transmembrane region" description="Helical" evidence="8">
    <location>
        <begin position="70"/>
        <end position="91"/>
    </location>
</feature>
<evidence type="ECO:0000259" key="9">
    <source>
        <dbReference type="PROSITE" id="PS50928"/>
    </source>
</evidence>
<feature type="transmembrane region" description="Helical" evidence="8">
    <location>
        <begin position="103"/>
        <end position="124"/>
    </location>
</feature>
<evidence type="ECO:0000313" key="11">
    <source>
        <dbReference type="Proteomes" id="UP000245252"/>
    </source>
</evidence>
<keyword evidence="7 8" id="KW-0472">Membrane</keyword>
<feature type="domain" description="ABC transmembrane type-1" evidence="9">
    <location>
        <begin position="66"/>
        <end position="280"/>
    </location>
</feature>
<keyword evidence="5 8" id="KW-0812">Transmembrane</keyword>
<comment type="similarity">
    <text evidence="2 8">Belongs to the binding-protein-dependent transport system permease family.</text>
</comment>
<evidence type="ECO:0000256" key="6">
    <source>
        <dbReference type="ARBA" id="ARBA00022989"/>
    </source>
</evidence>
<keyword evidence="3 8" id="KW-0813">Transport</keyword>
<evidence type="ECO:0000256" key="3">
    <source>
        <dbReference type="ARBA" id="ARBA00022448"/>
    </source>
</evidence>
<evidence type="ECO:0000256" key="8">
    <source>
        <dbReference type="RuleBase" id="RU363032"/>
    </source>
</evidence>
<feature type="transmembrane region" description="Helical" evidence="8">
    <location>
        <begin position="144"/>
        <end position="161"/>
    </location>
</feature>